<accession>A0A6B3SVF9</accession>
<dbReference type="Proteomes" id="UP000482155">
    <property type="component" value="Unassembled WGS sequence"/>
</dbReference>
<feature type="region of interest" description="Disordered" evidence="1">
    <location>
        <begin position="138"/>
        <end position="168"/>
    </location>
</feature>
<dbReference type="RefSeq" id="WP_163967198.1">
    <property type="nucleotide sequence ID" value="NZ_JAAIVB010000069.1"/>
</dbReference>
<comment type="caution">
    <text evidence="2">The sequence shown here is derived from an EMBL/GenBank/DDBJ whole genome shotgun (WGS) entry which is preliminary data.</text>
</comment>
<proteinExistence type="predicted"/>
<keyword evidence="3" id="KW-1185">Reference proteome</keyword>
<reference evidence="2 3" key="1">
    <citation type="submission" date="2020-02" db="EMBL/GenBank/DDBJ databases">
        <authorList>
            <person name="Kim M.K."/>
        </authorList>
    </citation>
    <scope>NUCLEOTIDE SEQUENCE [LARGE SCALE GENOMIC DNA]</scope>
    <source>
        <strain evidence="2 3">17J57-3</strain>
    </source>
</reference>
<gene>
    <name evidence="2" type="ORF">G3574_20045</name>
</gene>
<name>A0A6B3SVF9_9BURK</name>
<evidence type="ECO:0000313" key="2">
    <source>
        <dbReference type="EMBL" id="NEX63375.1"/>
    </source>
</evidence>
<feature type="region of interest" description="Disordered" evidence="1">
    <location>
        <begin position="85"/>
        <end position="106"/>
    </location>
</feature>
<evidence type="ECO:0000313" key="3">
    <source>
        <dbReference type="Proteomes" id="UP000482155"/>
    </source>
</evidence>
<organism evidence="2 3">
    <name type="scientific">Noviherbaspirillum galbum</name>
    <dbReference type="NCBI Taxonomy" id="2709383"/>
    <lineage>
        <taxon>Bacteria</taxon>
        <taxon>Pseudomonadati</taxon>
        <taxon>Pseudomonadota</taxon>
        <taxon>Betaproteobacteria</taxon>
        <taxon>Burkholderiales</taxon>
        <taxon>Oxalobacteraceae</taxon>
        <taxon>Noviherbaspirillum</taxon>
    </lineage>
</organism>
<protein>
    <recommendedName>
        <fullName evidence="4">DUF736 domain-containing protein</fullName>
    </recommendedName>
</protein>
<feature type="compositionally biased region" description="Low complexity" evidence="1">
    <location>
        <begin position="146"/>
        <end position="162"/>
    </location>
</feature>
<evidence type="ECO:0000256" key="1">
    <source>
        <dbReference type="SAM" id="MobiDB-lite"/>
    </source>
</evidence>
<sequence>MSITTKRNFNASIFQNKSDKNVFNKSKTEKVKADYHGNGSDKDGMDKVEINGIKELSKNSGKKQISLVFIDRTVEGTTSFYNGKLFPNDRKEQDGQPDFTGVLNLDKETNGPKLRLAGWLKKTKKDDAYLSISVSEYKNKEEAAEDQAAAEAPALETAGAPADSDFPF</sequence>
<dbReference type="AlphaFoldDB" id="A0A6B3SVF9"/>
<evidence type="ECO:0008006" key="4">
    <source>
        <dbReference type="Google" id="ProtNLM"/>
    </source>
</evidence>
<dbReference type="EMBL" id="JAAIVB010000069">
    <property type="protein sequence ID" value="NEX63375.1"/>
    <property type="molecule type" value="Genomic_DNA"/>
</dbReference>